<accession>A0A6A6TBV3</accession>
<dbReference type="InterPro" id="IPR039559">
    <property type="entry name" value="AIM6_PI-PLC-like_dom"/>
</dbReference>
<evidence type="ECO:0000256" key="2">
    <source>
        <dbReference type="SAM" id="SignalP"/>
    </source>
</evidence>
<evidence type="ECO:0000313" key="4">
    <source>
        <dbReference type="Proteomes" id="UP000799324"/>
    </source>
</evidence>
<comment type="similarity">
    <text evidence="1">Belongs to the AIM6 family.</text>
</comment>
<keyword evidence="4" id="KW-1185">Reference proteome</keyword>
<dbReference type="Proteomes" id="UP000799324">
    <property type="component" value="Unassembled WGS sequence"/>
</dbReference>
<dbReference type="EMBL" id="MU004328">
    <property type="protein sequence ID" value="KAF2657122.1"/>
    <property type="molecule type" value="Genomic_DNA"/>
</dbReference>
<organism evidence="3 4">
    <name type="scientific">Lophiostoma macrostomum CBS 122681</name>
    <dbReference type="NCBI Taxonomy" id="1314788"/>
    <lineage>
        <taxon>Eukaryota</taxon>
        <taxon>Fungi</taxon>
        <taxon>Dikarya</taxon>
        <taxon>Ascomycota</taxon>
        <taxon>Pezizomycotina</taxon>
        <taxon>Dothideomycetes</taxon>
        <taxon>Pleosporomycetidae</taxon>
        <taxon>Pleosporales</taxon>
        <taxon>Lophiostomataceae</taxon>
        <taxon>Lophiostoma</taxon>
    </lineage>
</organism>
<feature type="chain" id="PRO_5025666686" evidence="2">
    <location>
        <begin position="19"/>
        <end position="314"/>
    </location>
</feature>
<dbReference type="InterPro" id="IPR017946">
    <property type="entry name" value="PLC-like_Pdiesterase_TIM-brl"/>
</dbReference>
<dbReference type="CDD" id="cd08577">
    <property type="entry name" value="PI-PLCc_GDPD_SF_unchar3"/>
    <property type="match status" value="1"/>
</dbReference>
<evidence type="ECO:0000256" key="1">
    <source>
        <dbReference type="ARBA" id="ARBA00008858"/>
    </source>
</evidence>
<name>A0A6A6TBV3_9PLEO</name>
<dbReference type="OrthoDB" id="4153866at2759"/>
<dbReference type="SUPFAM" id="SSF51695">
    <property type="entry name" value="PLC-like phosphodiesterases"/>
    <property type="match status" value="1"/>
</dbReference>
<proteinExistence type="inferred from homology"/>
<sequence>MMLQYLLAAFCFWTRVFTTSIPDVSSTLQNILKNTDNSNKYTYPTDLTRGIVPKAFHSHNDYWRDVPFYTALSYGAMSVEADVWLINGTLYVGHEISALTTERTLQSLYIDPILDTISRQNPSTPFVTSPTKNGVYDTSSTQTLYLFIDVKTPGPTTWPAVLSALEPLKSLDYLTTYDGSTFTPSVITIIGTGNTPLDAVQSAIPRYAFYDAPIPYLGSTFANITANDSPIASTDFEVSFGEVRKEGFNDTQLETLRGQVSTAHAKGIMVRYWNQPAWPINTRNAIWRTLWDEGVDFLNADDVAGVAGFWEGTV</sequence>
<gene>
    <name evidence="3" type="ORF">K491DRAFT_777401</name>
</gene>
<feature type="signal peptide" evidence="2">
    <location>
        <begin position="1"/>
        <end position="18"/>
    </location>
</feature>
<dbReference type="GO" id="GO:0008081">
    <property type="term" value="F:phosphoric diester hydrolase activity"/>
    <property type="evidence" value="ECO:0007669"/>
    <property type="project" value="InterPro"/>
</dbReference>
<dbReference type="InterPro" id="IPR051236">
    <property type="entry name" value="HAT_RTT109-like"/>
</dbReference>
<dbReference type="AlphaFoldDB" id="A0A6A6TBV3"/>
<reference evidence="3" key="1">
    <citation type="journal article" date="2020" name="Stud. Mycol.">
        <title>101 Dothideomycetes genomes: a test case for predicting lifestyles and emergence of pathogens.</title>
        <authorList>
            <person name="Haridas S."/>
            <person name="Albert R."/>
            <person name="Binder M."/>
            <person name="Bloem J."/>
            <person name="Labutti K."/>
            <person name="Salamov A."/>
            <person name="Andreopoulos B."/>
            <person name="Baker S."/>
            <person name="Barry K."/>
            <person name="Bills G."/>
            <person name="Bluhm B."/>
            <person name="Cannon C."/>
            <person name="Castanera R."/>
            <person name="Culley D."/>
            <person name="Daum C."/>
            <person name="Ezra D."/>
            <person name="Gonzalez J."/>
            <person name="Henrissat B."/>
            <person name="Kuo A."/>
            <person name="Liang C."/>
            <person name="Lipzen A."/>
            <person name="Lutzoni F."/>
            <person name="Magnuson J."/>
            <person name="Mondo S."/>
            <person name="Nolan M."/>
            <person name="Ohm R."/>
            <person name="Pangilinan J."/>
            <person name="Park H.-J."/>
            <person name="Ramirez L."/>
            <person name="Alfaro M."/>
            <person name="Sun H."/>
            <person name="Tritt A."/>
            <person name="Yoshinaga Y."/>
            <person name="Zwiers L.-H."/>
            <person name="Turgeon B."/>
            <person name="Goodwin S."/>
            <person name="Spatafora J."/>
            <person name="Crous P."/>
            <person name="Grigoriev I."/>
        </authorList>
    </citation>
    <scope>NUCLEOTIDE SEQUENCE</scope>
    <source>
        <strain evidence="3">CBS 122681</strain>
    </source>
</reference>
<evidence type="ECO:0000313" key="3">
    <source>
        <dbReference type="EMBL" id="KAF2657122.1"/>
    </source>
</evidence>
<dbReference type="GO" id="GO:0006629">
    <property type="term" value="P:lipid metabolic process"/>
    <property type="evidence" value="ECO:0007669"/>
    <property type="project" value="InterPro"/>
</dbReference>
<protein>
    <submittedName>
        <fullName evidence="3">Uncharacterized protein</fullName>
    </submittedName>
</protein>
<dbReference type="PANTHER" id="PTHR31571:SF5">
    <property type="entry name" value="ALTERED INHERITANCE OF MITOCHONDRIA PROTEIN 6"/>
    <property type="match status" value="1"/>
</dbReference>
<dbReference type="PANTHER" id="PTHR31571">
    <property type="entry name" value="ALTERED INHERITANCE OF MITOCHONDRIA PROTEIN 6"/>
    <property type="match status" value="1"/>
</dbReference>
<keyword evidence="2" id="KW-0732">Signal</keyword>